<organism evidence="1 2">
    <name type="scientific">Patellaria atrata CBS 101060</name>
    <dbReference type="NCBI Taxonomy" id="1346257"/>
    <lineage>
        <taxon>Eukaryota</taxon>
        <taxon>Fungi</taxon>
        <taxon>Dikarya</taxon>
        <taxon>Ascomycota</taxon>
        <taxon>Pezizomycotina</taxon>
        <taxon>Dothideomycetes</taxon>
        <taxon>Dothideomycetes incertae sedis</taxon>
        <taxon>Patellariales</taxon>
        <taxon>Patellariaceae</taxon>
        <taxon>Patellaria</taxon>
    </lineage>
</organism>
<dbReference type="EMBL" id="MU006097">
    <property type="protein sequence ID" value="KAF2838316.1"/>
    <property type="molecule type" value="Genomic_DNA"/>
</dbReference>
<accession>A0A9P4VM83</accession>
<evidence type="ECO:0000313" key="2">
    <source>
        <dbReference type="Proteomes" id="UP000799429"/>
    </source>
</evidence>
<proteinExistence type="predicted"/>
<evidence type="ECO:0000313" key="1">
    <source>
        <dbReference type="EMBL" id="KAF2838316.1"/>
    </source>
</evidence>
<dbReference type="AlphaFoldDB" id="A0A9P4VM83"/>
<reference evidence="1" key="1">
    <citation type="journal article" date="2020" name="Stud. Mycol.">
        <title>101 Dothideomycetes genomes: a test case for predicting lifestyles and emergence of pathogens.</title>
        <authorList>
            <person name="Haridas S."/>
            <person name="Albert R."/>
            <person name="Binder M."/>
            <person name="Bloem J."/>
            <person name="Labutti K."/>
            <person name="Salamov A."/>
            <person name="Andreopoulos B."/>
            <person name="Baker S."/>
            <person name="Barry K."/>
            <person name="Bills G."/>
            <person name="Bluhm B."/>
            <person name="Cannon C."/>
            <person name="Castanera R."/>
            <person name="Culley D."/>
            <person name="Daum C."/>
            <person name="Ezra D."/>
            <person name="Gonzalez J."/>
            <person name="Henrissat B."/>
            <person name="Kuo A."/>
            <person name="Liang C."/>
            <person name="Lipzen A."/>
            <person name="Lutzoni F."/>
            <person name="Magnuson J."/>
            <person name="Mondo S."/>
            <person name="Nolan M."/>
            <person name="Ohm R."/>
            <person name="Pangilinan J."/>
            <person name="Park H.-J."/>
            <person name="Ramirez L."/>
            <person name="Alfaro M."/>
            <person name="Sun H."/>
            <person name="Tritt A."/>
            <person name="Yoshinaga Y."/>
            <person name="Zwiers L.-H."/>
            <person name="Turgeon B."/>
            <person name="Goodwin S."/>
            <person name="Spatafora J."/>
            <person name="Crous P."/>
            <person name="Grigoriev I."/>
        </authorList>
    </citation>
    <scope>NUCLEOTIDE SEQUENCE</scope>
    <source>
        <strain evidence="1">CBS 101060</strain>
    </source>
</reference>
<gene>
    <name evidence="1" type="ORF">M501DRAFT_1017333</name>
</gene>
<sequence>MSSQAEPAATTDLHYLRATEGQHEDTEAGASEVLPAVEQTIKSLIFNIKYLKPGEKILENEIQRFETEIERKLTNFFFKLWTQCIKNGDETITELELQLAGLHPDMEETIKMRIATMNEKDQEIKSLKNRVEALTQVLKSSGRTQLMRDLGAASRSNIEAAFVDEANFWKQKYIQEKASKKVAERFI</sequence>
<keyword evidence="2" id="KW-1185">Reference proteome</keyword>
<name>A0A9P4VM83_9PEZI</name>
<comment type="caution">
    <text evidence="1">The sequence shown here is derived from an EMBL/GenBank/DDBJ whole genome shotgun (WGS) entry which is preliminary data.</text>
</comment>
<protein>
    <submittedName>
        <fullName evidence="1">Uncharacterized protein</fullName>
    </submittedName>
</protein>
<dbReference type="Proteomes" id="UP000799429">
    <property type="component" value="Unassembled WGS sequence"/>
</dbReference>